<dbReference type="Gene3D" id="3.30.70.2860">
    <property type="match status" value="1"/>
</dbReference>
<dbReference type="SUPFAM" id="SSF53218">
    <property type="entry name" value="Molybdenum cofactor biosynthesis proteins"/>
    <property type="match status" value="1"/>
</dbReference>
<comment type="caution">
    <text evidence="2">The sequence shown here is derived from an EMBL/GenBank/DDBJ whole genome shotgun (WGS) entry which is preliminary data.</text>
</comment>
<dbReference type="Pfam" id="PF02464">
    <property type="entry name" value="CinA"/>
    <property type="match status" value="1"/>
</dbReference>
<dbReference type="PIRSF" id="PIRSF006728">
    <property type="entry name" value="CinA"/>
    <property type="match status" value="1"/>
</dbReference>
<sequence length="418" mass="46216">MLAEIITIGDEILIGQIVDTNSAFIAKELNKIGVSVYQITSVQDEKLHILQALEDAKKRVQIVIVTGGLGPTKDDITKQVFCEFFNDTLVLDNTVLQHVEELFAKYITSTPISDINRKQAMVPSKATILQNQYGTAPGMWMVFDKTVFISLPGVPFEMKNLIKNAVLPKITSEFERPYILHKTLVTYGLGESAIADKIEDWENNLPSFIKLAYLPSLGRVRLRLSAKGKDFKLLEETVDAEMKKLQPLIGDIMYGFEDEETLEEVVAKLLTTRKMSLATAESCTGGRIAQQLTALPGASSYFKGSIVSYATETKIDVLKVPQEIIDTYSVVSAEVATAMAENVRRLLKSDFAIATTGNAGPTKGDSDADIGTVYIAIASDKRTMVEKFNMGNHRVRIVHKTVHKALELLQKEILKGPK</sequence>
<dbReference type="Gene3D" id="3.40.980.10">
    <property type="entry name" value="MoaB/Mog-like domain"/>
    <property type="match status" value="1"/>
</dbReference>
<dbReference type="SUPFAM" id="SSF142433">
    <property type="entry name" value="CinA-like"/>
    <property type="match status" value="1"/>
</dbReference>
<dbReference type="CDD" id="cd00885">
    <property type="entry name" value="cinA"/>
    <property type="match status" value="1"/>
</dbReference>
<protein>
    <recommendedName>
        <fullName evidence="1">MoaB/Mog domain-containing protein</fullName>
    </recommendedName>
</protein>
<dbReference type="NCBIfam" id="TIGR00200">
    <property type="entry name" value="cinA_nterm"/>
    <property type="match status" value="1"/>
</dbReference>
<evidence type="ECO:0000313" key="2">
    <source>
        <dbReference type="EMBL" id="KKM80109.1"/>
    </source>
</evidence>
<feature type="domain" description="MoaB/Mog" evidence="1">
    <location>
        <begin position="4"/>
        <end position="173"/>
    </location>
</feature>
<dbReference type="AlphaFoldDB" id="A0A0F9KD12"/>
<dbReference type="NCBIfam" id="TIGR00177">
    <property type="entry name" value="molyb_syn"/>
    <property type="match status" value="1"/>
</dbReference>
<dbReference type="InterPro" id="IPR008135">
    <property type="entry name" value="Competence-induced_CinA"/>
</dbReference>
<dbReference type="InterPro" id="IPR036425">
    <property type="entry name" value="MoaB/Mog-like_dom_sf"/>
</dbReference>
<name>A0A0F9KD12_9ZZZZ</name>
<dbReference type="PANTHER" id="PTHR13939:SF0">
    <property type="entry name" value="NMN AMIDOHYDROLASE-LIKE PROTEIN YFAY"/>
    <property type="match status" value="1"/>
</dbReference>
<dbReference type="Pfam" id="PF18146">
    <property type="entry name" value="CinA_KH"/>
    <property type="match status" value="1"/>
</dbReference>
<dbReference type="InterPro" id="IPR041424">
    <property type="entry name" value="CinA_KH"/>
</dbReference>
<dbReference type="NCBIfam" id="TIGR00199">
    <property type="entry name" value="PncC_domain"/>
    <property type="match status" value="1"/>
</dbReference>
<accession>A0A0F9KD12</accession>
<dbReference type="Pfam" id="PF00994">
    <property type="entry name" value="MoCF_biosynth"/>
    <property type="match status" value="1"/>
</dbReference>
<dbReference type="InterPro" id="IPR001453">
    <property type="entry name" value="MoaB/Mog_dom"/>
</dbReference>
<evidence type="ECO:0000259" key="1">
    <source>
        <dbReference type="SMART" id="SM00852"/>
    </source>
</evidence>
<dbReference type="PANTHER" id="PTHR13939">
    <property type="entry name" value="NICOTINAMIDE-NUCLEOTIDE AMIDOHYDROLASE PNCC"/>
    <property type="match status" value="1"/>
</dbReference>
<dbReference type="HAMAP" id="MF_00226_B">
    <property type="entry name" value="CinA_B"/>
    <property type="match status" value="1"/>
</dbReference>
<gene>
    <name evidence="2" type="ORF">LCGC14_1343230</name>
</gene>
<dbReference type="EMBL" id="LAZR01008232">
    <property type="protein sequence ID" value="KKM80109.1"/>
    <property type="molecule type" value="Genomic_DNA"/>
</dbReference>
<dbReference type="InterPro" id="IPR050101">
    <property type="entry name" value="CinA"/>
</dbReference>
<organism evidence="2">
    <name type="scientific">marine sediment metagenome</name>
    <dbReference type="NCBI Taxonomy" id="412755"/>
    <lineage>
        <taxon>unclassified sequences</taxon>
        <taxon>metagenomes</taxon>
        <taxon>ecological metagenomes</taxon>
    </lineage>
</organism>
<proteinExistence type="inferred from homology"/>
<dbReference type="InterPro" id="IPR036653">
    <property type="entry name" value="CinA-like_C"/>
</dbReference>
<dbReference type="Gene3D" id="3.90.950.20">
    <property type="entry name" value="CinA-like"/>
    <property type="match status" value="1"/>
</dbReference>
<reference evidence="2" key="1">
    <citation type="journal article" date="2015" name="Nature">
        <title>Complex archaea that bridge the gap between prokaryotes and eukaryotes.</title>
        <authorList>
            <person name="Spang A."/>
            <person name="Saw J.H."/>
            <person name="Jorgensen S.L."/>
            <person name="Zaremba-Niedzwiedzka K."/>
            <person name="Martijn J."/>
            <person name="Lind A.E."/>
            <person name="van Eijk R."/>
            <person name="Schleper C."/>
            <person name="Guy L."/>
            <person name="Ettema T.J."/>
        </authorList>
    </citation>
    <scope>NUCLEOTIDE SEQUENCE</scope>
</reference>
<dbReference type="SMART" id="SM00852">
    <property type="entry name" value="MoCF_biosynth"/>
    <property type="match status" value="1"/>
</dbReference>
<dbReference type="NCBIfam" id="NF001813">
    <property type="entry name" value="PRK00549.1"/>
    <property type="match status" value="1"/>
</dbReference>
<dbReference type="InterPro" id="IPR008136">
    <property type="entry name" value="CinA_C"/>
</dbReference>